<dbReference type="Proteomes" id="UP000419138">
    <property type="component" value="Unassembled WGS sequence"/>
</dbReference>
<reference evidence="1 2" key="1">
    <citation type="submission" date="2019-05" db="EMBL/GenBank/DDBJ databases">
        <title>Comparative genomics and metabolomics analyses of clavulanic acid producing Streptomyces species provides insight into specialized metabolism and evolution of beta-lactam biosynthetic gene clusters.</title>
        <authorList>
            <person name="Moore M.A."/>
            <person name="Cruz-Morales P."/>
            <person name="Barona Gomez F."/>
            <person name="Kapil T."/>
        </authorList>
    </citation>
    <scope>NUCLEOTIDE SEQUENCE [LARGE SCALE GENOMIC DNA]</scope>
    <source>
        <strain evidence="1 2">NRRL 5741</strain>
    </source>
</reference>
<accession>A0A646KP93</accession>
<proteinExistence type="predicted"/>
<name>A0A646KP93_STRJU</name>
<dbReference type="RefSeq" id="WP_153525544.1">
    <property type="nucleotide sequence ID" value="NZ_JBEPDZ010000015.1"/>
</dbReference>
<evidence type="ECO:0000313" key="2">
    <source>
        <dbReference type="Proteomes" id="UP000419138"/>
    </source>
</evidence>
<gene>
    <name evidence="1" type="ORF">FF041_29205</name>
</gene>
<protein>
    <submittedName>
        <fullName evidence="1">Transcriptional regulator</fullName>
    </submittedName>
</protein>
<dbReference type="OrthoDB" id="3213425at2"/>
<organism evidence="1 2">
    <name type="scientific">Streptomyces jumonjinensis</name>
    <dbReference type="NCBI Taxonomy" id="1945"/>
    <lineage>
        <taxon>Bacteria</taxon>
        <taxon>Bacillati</taxon>
        <taxon>Actinomycetota</taxon>
        <taxon>Actinomycetes</taxon>
        <taxon>Kitasatosporales</taxon>
        <taxon>Streptomycetaceae</taxon>
        <taxon>Streptomyces</taxon>
    </lineage>
</organism>
<keyword evidence="2" id="KW-1185">Reference proteome</keyword>
<dbReference type="EMBL" id="VCLA01000184">
    <property type="protein sequence ID" value="MQT04102.1"/>
    <property type="molecule type" value="Genomic_DNA"/>
</dbReference>
<comment type="caution">
    <text evidence="1">The sequence shown here is derived from an EMBL/GenBank/DDBJ whole genome shotgun (WGS) entry which is preliminary data.</text>
</comment>
<dbReference type="AlphaFoldDB" id="A0A646KP93"/>
<evidence type="ECO:0000313" key="1">
    <source>
        <dbReference type="EMBL" id="MQT04102.1"/>
    </source>
</evidence>
<sequence length="469" mass="50758">MPRTNKTPNDLLSHWMARSGISNAELARAVTRRARTAGLRGVCPSEGRVRAWRQGETPRHPVPQLIADHLRHTLGIHLTCADIAMPGTVAAPAGPDLPWEPRSTIAVVDHLTRSELMDPHTRHTNDAHTLHTGSELLTPLQQWAVATPSTLAKRGAGRIGMSDVAAIRELTGMFRDADNRHGGILSRKAVIAQMQDANTLLNTATYTETTGRALFAAVADLGSVAAWMAFDSGQHRTAQKIFIIALHAAGEAGDKVLGAHILQCMARQMSHLNHYDDALDLVALAQYGARRQATWATRSMLTALDARFQAIVGQLDASERAAGQAEEHFARATLANEPPHMAFFDEAELSATLGVAHQIAAKHDTAISRTRRAERSLQLLGRALELRPAHRVRSTAFDHLGIARTHLAVGELAGAYQETRRALDLFATIGSTRVSDRLGELHDEAAPYASSQQAAALREEIKEAVTAAA</sequence>